<accession>A0A3B0W479</accession>
<name>A0A3B0W479_9ZZZZ</name>
<dbReference type="AlphaFoldDB" id="A0A3B0W479"/>
<feature type="transmembrane region" description="Helical" evidence="1">
    <location>
        <begin position="16"/>
        <end position="38"/>
    </location>
</feature>
<feature type="transmembrane region" description="Helical" evidence="1">
    <location>
        <begin position="58"/>
        <end position="90"/>
    </location>
</feature>
<organism evidence="2">
    <name type="scientific">hydrothermal vent metagenome</name>
    <dbReference type="NCBI Taxonomy" id="652676"/>
    <lineage>
        <taxon>unclassified sequences</taxon>
        <taxon>metagenomes</taxon>
        <taxon>ecological metagenomes</taxon>
    </lineage>
</organism>
<evidence type="ECO:0000256" key="1">
    <source>
        <dbReference type="SAM" id="Phobius"/>
    </source>
</evidence>
<protein>
    <submittedName>
        <fullName evidence="2">Probable transmembrane protein</fullName>
    </submittedName>
</protein>
<proteinExistence type="predicted"/>
<gene>
    <name evidence="2" type="ORF">MNBD_GAMMA05-2636</name>
</gene>
<sequence>MNDNTETNTSVAKVIYILYIIGTIIGLTLVIGLVMASVNKDETDSWLQTHYRFQIRTFWIGLLYFTIGSLTLQLLFGALILIFTFFWMVIRCAKGLKQLENKQPVKNLESWLFT</sequence>
<keyword evidence="1 2" id="KW-0812">Transmembrane</keyword>
<reference evidence="2" key="1">
    <citation type="submission" date="2018-06" db="EMBL/GenBank/DDBJ databases">
        <authorList>
            <person name="Zhirakovskaya E."/>
        </authorList>
    </citation>
    <scope>NUCLEOTIDE SEQUENCE</scope>
</reference>
<keyword evidence="1" id="KW-1133">Transmembrane helix</keyword>
<evidence type="ECO:0000313" key="2">
    <source>
        <dbReference type="EMBL" id="VAW50708.1"/>
    </source>
</evidence>
<dbReference type="EMBL" id="UOFE01000006">
    <property type="protein sequence ID" value="VAW50708.1"/>
    <property type="molecule type" value="Genomic_DNA"/>
</dbReference>
<keyword evidence="1" id="KW-0472">Membrane</keyword>